<evidence type="ECO:0000313" key="2">
    <source>
        <dbReference type="EMBL" id="MQL94742.1"/>
    </source>
</evidence>
<accession>A0A843V8M2</accession>
<comment type="caution">
    <text evidence="2">The sequence shown here is derived from an EMBL/GenBank/DDBJ whole genome shotgun (WGS) entry which is preliminary data.</text>
</comment>
<name>A0A843V8M2_COLES</name>
<dbReference type="SUPFAM" id="SSF57756">
    <property type="entry name" value="Retrovirus zinc finger-like domains"/>
    <property type="match status" value="1"/>
</dbReference>
<feature type="compositionally biased region" description="Basic residues" evidence="1">
    <location>
        <begin position="53"/>
        <end position="69"/>
    </location>
</feature>
<dbReference type="AlphaFoldDB" id="A0A843V8M2"/>
<proteinExistence type="predicted"/>
<dbReference type="Proteomes" id="UP000652761">
    <property type="component" value="Unassembled WGS sequence"/>
</dbReference>
<dbReference type="GO" id="GO:0008270">
    <property type="term" value="F:zinc ion binding"/>
    <property type="evidence" value="ECO:0007669"/>
    <property type="project" value="InterPro"/>
</dbReference>
<gene>
    <name evidence="2" type="ORF">Taro_027400</name>
</gene>
<sequence length="98" mass="11503">MFVAETESSNVRYWQQKTWIEGKVGEILAAENMDRRQGSEDSDVDDVLSKLQKNLKKKKKNGSRRIQKKDRKEKEPVCYECRKPVHLRPDCPKLKKIG</sequence>
<protein>
    <recommendedName>
        <fullName evidence="4">CCHC-type domain-containing protein</fullName>
    </recommendedName>
</protein>
<dbReference type="Gene3D" id="4.10.60.10">
    <property type="entry name" value="Zinc finger, CCHC-type"/>
    <property type="match status" value="1"/>
</dbReference>
<dbReference type="GO" id="GO:0003676">
    <property type="term" value="F:nucleic acid binding"/>
    <property type="evidence" value="ECO:0007669"/>
    <property type="project" value="InterPro"/>
</dbReference>
<dbReference type="EMBL" id="NMUH01001711">
    <property type="protein sequence ID" value="MQL94742.1"/>
    <property type="molecule type" value="Genomic_DNA"/>
</dbReference>
<evidence type="ECO:0000256" key="1">
    <source>
        <dbReference type="SAM" id="MobiDB-lite"/>
    </source>
</evidence>
<dbReference type="InterPro" id="IPR036875">
    <property type="entry name" value="Znf_CCHC_sf"/>
</dbReference>
<evidence type="ECO:0008006" key="4">
    <source>
        <dbReference type="Google" id="ProtNLM"/>
    </source>
</evidence>
<evidence type="ECO:0000313" key="3">
    <source>
        <dbReference type="Proteomes" id="UP000652761"/>
    </source>
</evidence>
<feature type="region of interest" description="Disordered" evidence="1">
    <location>
        <begin position="52"/>
        <end position="75"/>
    </location>
</feature>
<reference evidence="2" key="1">
    <citation type="submission" date="2017-07" db="EMBL/GenBank/DDBJ databases">
        <title>Taro Niue Genome Assembly and Annotation.</title>
        <authorList>
            <person name="Atibalentja N."/>
            <person name="Keating K."/>
            <person name="Fields C.J."/>
        </authorList>
    </citation>
    <scope>NUCLEOTIDE SEQUENCE</scope>
    <source>
        <strain evidence="2">Niue_2</strain>
        <tissue evidence="2">Leaf</tissue>
    </source>
</reference>
<keyword evidence="3" id="KW-1185">Reference proteome</keyword>
<organism evidence="2 3">
    <name type="scientific">Colocasia esculenta</name>
    <name type="common">Wild taro</name>
    <name type="synonym">Arum esculentum</name>
    <dbReference type="NCBI Taxonomy" id="4460"/>
    <lineage>
        <taxon>Eukaryota</taxon>
        <taxon>Viridiplantae</taxon>
        <taxon>Streptophyta</taxon>
        <taxon>Embryophyta</taxon>
        <taxon>Tracheophyta</taxon>
        <taxon>Spermatophyta</taxon>
        <taxon>Magnoliopsida</taxon>
        <taxon>Liliopsida</taxon>
        <taxon>Araceae</taxon>
        <taxon>Aroideae</taxon>
        <taxon>Colocasieae</taxon>
        <taxon>Colocasia</taxon>
    </lineage>
</organism>